<organism evidence="1 2">
    <name type="scientific">Luteolibacter rhizosphaerae</name>
    <dbReference type="NCBI Taxonomy" id="2989719"/>
    <lineage>
        <taxon>Bacteria</taxon>
        <taxon>Pseudomonadati</taxon>
        <taxon>Verrucomicrobiota</taxon>
        <taxon>Verrucomicrobiia</taxon>
        <taxon>Verrucomicrobiales</taxon>
        <taxon>Verrucomicrobiaceae</taxon>
        <taxon>Luteolibacter</taxon>
    </lineage>
</organism>
<dbReference type="RefSeq" id="WP_264513838.1">
    <property type="nucleotide sequence ID" value="NZ_JAPDDR010000005.1"/>
</dbReference>
<evidence type="ECO:0000313" key="1">
    <source>
        <dbReference type="EMBL" id="MCW1914313.1"/>
    </source>
</evidence>
<proteinExistence type="predicted"/>
<reference evidence="1" key="1">
    <citation type="submission" date="2022-10" db="EMBL/GenBank/DDBJ databases">
        <title>Luteolibacter sp. GHJ8, whole genome shotgun sequencing project.</title>
        <authorList>
            <person name="Zhao G."/>
            <person name="Shen L."/>
        </authorList>
    </citation>
    <scope>NUCLEOTIDE SEQUENCE</scope>
    <source>
        <strain evidence="1">GHJ8</strain>
    </source>
</reference>
<protein>
    <submittedName>
        <fullName evidence="1">Uncharacterized protein</fullName>
    </submittedName>
</protein>
<keyword evidence="2" id="KW-1185">Reference proteome</keyword>
<dbReference type="EMBL" id="JAPDDR010000005">
    <property type="protein sequence ID" value="MCW1914313.1"/>
    <property type="molecule type" value="Genomic_DNA"/>
</dbReference>
<evidence type="ECO:0000313" key="2">
    <source>
        <dbReference type="Proteomes" id="UP001165653"/>
    </source>
</evidence>
<dbReference type="Proteomes" id="UP001165653">
    <property type="component" value="Unassembled WGS sequence"/>
</dbReference>
<name>A0ABT3G3A5_9BACT</name>
<accession>A0ABT3G3A5</accession>
<gene>
    <name evidence="1" type="ORF">OJ996_12050</name>
</gene>
<sequence length="89" mass="9982">MDTLSDAVIAAIAHISSTPDDLDARLDEEVRLLEMLTLMLREATPEEREALREALSRARSFAERSGNRNPDLLEAYRAIEADILDPESE</sequence>
<comment type="caution">
    <text evidence="1">The sequence shown here is derived from an EMBL/GenBank/DDBJ whole genome shotgun (WGS) entry which is preliminary data.</text>
</comment>